<name>A0ABT1WDK8_9BURK</name>
<dbReference type="Proteomes" id="UP001204142">
    <property type="component" value="Unassembled WGS sequence"/>
</dbReference>
<proteinExistence type="predicted"/>
<keyword evidence="1" id="KW-0812">Transmembrane</keyword>
<feature type="transmembrane region" description="Helical" evidence="1">
    <location>
        <begin position="208"/>
        <end position="230"/>
    </location>
</feature>
<evidence type="ECO:0000313" key="2">
    <source>
        <dbReference type="EMBL" id="MCQ8895605.1"/>
    </source>
</evidence>
<accession>A0ABT1WDK8</accession>
<keyword evidence="3" id="KW-1185">Reference proteome</keyword>
<feature type="transmembrane region" description="Helical" evidence="1">
    <location>
        <begin position="582"/>
        <end position="603"/>
    </location>
</feature>
<feature type="transmembrane region" description="Helical" evidence="1">
    <location>
        <begin position="541"/>
        <end position="562"/>
    </location>
</feature>
<evidence type="ECO:0000256" key="1">
    <source>
        <dbReference type="SAM" id="Phobius"/>
    </source>
</evidence>
<reference evidence="2 3" key="1">
    <citation type="submission" date="2022-07" db="EMBL/GenBank/DDBJ databases">
        <authorList>
            <person name="Xamxidin M."/>
            <person name="Wu M."/>
        </authorList>
    </citation>
    <scope>NUCLEOTIDE SEQUENCE [LARGE SCALE GENOMIC DNA]</scope>
    <source>
        <strain evidence="2 3">NBRC 111650</strain>
    </source>
</reference>
<dbReference type="EMBL" id="JANIGO010000001">
    <property type="protein sequence ID" value="MCQ8895605.1"/>
    <property type="molecule type" value="Genomic_DNA"/>
</dbReference>
<sequence length="632" mass="69289">MALVQSATVATPIASSFLKEAESRVAKKNGYTRNQGNEFRKRAWWERFNEWGSKGKNLQSCIRGHYESSHYVSAALMREQRALEKRSASHAPVSIWDSYKTNAHFQARMQRQDYVRTRMDLLHDQDHARRAAAVAKGVMGLCEMTSAPTGFTYRMVKNLFMHKMSDNRPSHKALTAFISLPIGMLSSFILMLSRAGAADTLQKVGGKLLLSFAAFSALFGLASTVSASISQTAMRTIDLKPDHKAAIEKEMANTLRKINKLILHFKDKPDGRLLLARAMNRYVGADFRGGKIQTHKKDQMPVLIEQLEAALEPETSPEAIDRNLVKAQQVIGDYLGEVPDPPAGASAWTNYQHRKALQRRELHFATLAGLVEHGDIQLGTINTSPDGKTKLNQDSTLKESAQDSRTWMEGKAQDLNTLILKALIAPASSLDRLIGTRWAKTLKYWTDADYENIRKQKLADPKRAARNASKGEYMSQNIHQYGPITRSLIILSDTLHAINYNFVLAVNGSASRLFNWAFRTVQGMLTSDPASRTVCSSAGRFAGGAAVTAMYACGVAGVADIAAMTHSPFVTSVGVGASKLDILSTGTVMTGIGTLAVIALGLAKLSANLGGWNGNLQPNRPNVSRGEKLKVI</sequence>
<feature type="transmembrane region" description="Helical" evidence="1">
    <location>
        <begin position="173"/>
        <end position="196"/>
    </location>
</feature>
<gene>
    <name evidence="2" type="ORF">NQT62_04000</name>
</gene>
<evidence type="ECO:0000313" key="3">
    <source>
        <dbReference type="Proteomes" id="UP001204142"/>
    </source>
</evidence>
<protein>
    <submittedName>
        <fullName evidence="2">Uncharacterized protein</fullName>
    </submittedName>
</protein>
<comment type="caution">
    <text evidence="2">The sequence shown here is derived from an EMBL/GenBank/DDBJ whole genome shotgun (WGS) entry which is preliminary data.</text>
</comment>
<organism evidence="2 3">
    <name type="scientific">Limnobacter humi</name>
    <dbReference type="NCBI Taxonomy" id="1778671"/>
    <lineage>
        <taxon>Bacteria</taxon>
        <taxon>Pseudomonadati</taxon>
        <taxon>Pseudomonadota</taxon>
        <taxon>Betaproteobacteria</taxon>
        <taxon>Burkholderiales</taxon>
        <taxon>Burkholderiaceae</taxon>
        <taxon>Limnobacter</taxon>
    </lineage>
</organism>
<keyword evidence="1" id="KW-0472">Membrane</keyword>
<keyword evidence="1" id="KW-1133">Transmembrane helix</keyword>
<dbReference type="RefSeq" id="WP_256763294.1">
    <property type="nucleotide sequence ID" value="NZ_JANIGO010000001.1"/>
</dbReference>